<accession>A0ACC0C2I5</accession>
<organism evidence="1 2">
    <name type="scientific">Catharanthus roseus</name>
    <name type="common">Madagascar periwinkle</name>
    <name type="synonym">Vinca rosea</name>
    <dbReference type="NCBI Taxonomy" id="4058"/>
    <lineage>
        <taxon>Eukaryota</taxon>
        <taxon>Viridiplantae</taxon>
        <taxon>Streptophyta</taxon>
        <taxon>Embryophyta</taxon>
        <taxon>Tracheophyta</taxon>
        <taxon>Spermatophyta</taxon>
        <taxon>Magnoliopsida</taxon>
        <taxon>eudicotyledons</taxon>
        <taxon>Gunneridae</taxon>
        <taxon>Pentapetalae</taxon>
        <taxon>asterids</taxon>
        <taxon>lamiids</taxon>
        <taxon>Gentianales</taxon>
        <taxon>Apocynaceae</taxon>
        <taxon>Rauvolfioideae</taxon>
        <taxon>Vinceae</taxon>
        <taxon>Catharanthinae</taxon>
        <taxon>Catharanthus</taxon>
    </lineage>
</organism>
<keyword evidence="2" id="KW-1185">Reference proteome</keyword>
<dbReference type="EMBL" id="CM044702">
    <property type="protein sequence ID" value="KAI5679160.1"/>
    <property type="molecule type" value="Genomic_DNA"/>
</dbReference>
<proteinExistence type="predicted"/>
<name>A0ACC0C2I5_CATRO</name>
<evidence type="ECO:0000313" key="1">
    <source>
        <dbReference type="EMBL" id="KAI5679160.1"/>
    </source>
</evidence>
<protein>
    <submittedName>
        <fullName evidence="1">Uncharacterized protein</fullName>
    </submittedName>
</protein>
<dbReference type="Proteomes" id="UP001060085">
    <property type="component" value="Linkage Group LG02"/>
</dbReference>
<sequence>MAQTSTVLFLSATTTAVPAKIPDFTLRIAFNFLRRFPILLSAECRTVSAKRLRSNIRAIPPQKYVYPDPNPEFAVAETQKFRGELKEKLLKEKGTFGDELDAVVNVCTEIFSEFLHKDYGGPGTLLVEPFTDMMIALKEKKLPGAPLAAREALLWAQNYVDRDWEMWTSEIEK</sequence>
<comment type="caution">
    <text evidence="1">The sequence shown here is derived from an EMBL/GenBank/DDBJ whole genome shotgun (WGS) entry which is preliminary data.</text>
</comment>
<evidence type="ECO:0000313" key="2">
    <source>
        <dbReference type="Proteomes" id="UP001060085"/>
    </source>
</evidence>
<reference evidence="2" key="1">
    <citation type="journal article" date="2023" name="Nat. Plants">
        <title>Single-cell RNA sequencing provides a high-resolution roadmap for understanding the multicellular compartmentation of specialized metabolism.</title>
        <authorList>
            <person name="Sun S."/>
            <person name="Shen X."/>
            <person name="Li Y."/>
            <person name="Li Y."/>
            <person name="Wang S."/>
            <person name="Li R."/>
            <person name="Zhang H."/>
            <person name="Shen G."/>
            <person name="Guo B."/>
            <person name="Wei J."/>
            <person name="Xu J."/>
            <person name="St-Pierre B."/>
            <person name="Chen S."/>
            <person name="Sun C."/>
        </authorList>
    </citation>
    <scope>NUCLEOTIDE SEQUENCE [LARGE SCALE GENOMIC DNA]</scope>
</reference>
<gene>
    <name evidence="1" type="ORF">M9H77_10110</name>
</gene>